<evidence type="ECO:0000256" key="1">
    <source>
        <dbReference type="SAM" id="SignalP"/>
    </source>
</evidence>
<dbReference type="Proteomes" id="UP000076796">
    <property type="component" value="Unassembled WGS sequence"/>
</dbReference>
<evidence type="ECO:0000259" key="2">
    <source>
        <dbReference type="Pfam" id="PF07833"/>
    </source>
</evidence>
<dbReference type="InterPro" id="IPR012854">
    <property type="entry name" value="Cu_amine_oxidase-like_N"/>
</dbReference>
<proteinExistence type="predicted"/>
<keyword evidence="1" id="KW-0732">Signal</keyword>
<comment type="caution">
    <text evidence="3">The sequence shown here is derived from an EMBL/GenBank/DDBJ whole genome shotgun (WGS) entry which is preliminary data.</text>
</comment>
<dbReference type="InterPro" id="IPR036582">
    <property type="entry name" value="Mao_N_sf"/>
</dbReference>
<reference evidence="3" key="1">
    <citation type="journal article" date="2016" name="Genome Announc.">
        <title>Draft genomes of two strains of Paenibacillus glucanolyticus with capability to degrade lignocellulose.</title>
        <authorList>
            <person name="Mathews S.L."/>
            <person name="Pawlak J."/>
            <person name="Grunden A.M."/>
        </authorList>
    </citation>
    <scope>NUCLEOTIDE SEQUENCE [LARGE SCALE GENOMIC DNA]</scope>
    <source>
        <strain evidence="3">SLM1</strain>
    </source>
</reference>
<dbReference type="OrthoDB" id="2663921at2"/>
<keyword evidence="4" id="KW-1185">Reference proteome</keyword>
<dbReference type="GeneID" id="97557299"/>
<feature type="domain" description="Copper amine oxidase-like N-terminal" evidence="2">
    <location>
        <begin position="33"/>
        <end position="139"/>
    </location>
</feature>
<dbReference type="Pfam" id="PF07833">
    <property type="entry name" value="Cu_amine_oxidN1"/>
    <property type="match status" value="1"/>
</dbReference>
<accession>A0A163KK01</accession>
<dbReference type="AlphaFoldDB" id="A0A163KK01"/>
<sequence length="1162" mass="124649">MKRIWTALLAAILLIPMTFQTQAQAAVNISVLIDGVKLYTPQAPVMIQGRVMLPMRSIFEALDATVKWNQKTQTVTAVKDGTTVILKINSKTATINNQTVALDVPAKNLKGNTMVPVRFVSESLGQKIGWNSKTKTVTVTTTNDSGGGNNTYIVPVSYVTQKDIGNAGDGRDLQVSFSKSSTESLISHYRVMIVKQSKTFSQADATRISSANYTTVYPAGSDRSQVLTSSSRDIDGDLIRDNQAYKAYVLAVGKSGGTYALSSASPSLTLTNTNSVNGATNVKASDISDNGDGRDLQVSFTRAQNESNVTNYRVFTVKTKDAANFNVAAAKSVSSQNYTTVNKTSSTNTTLSTTLSSSARDTSGELIRSGVSYTVFVLSVSSNESALASNLSSGSASITLSTGNATVPYITQVSDIADFGDGRDLRVSFNKVSNESSINSYRVFVVKDSNYSSFNLSKANSISSYNYTHVNKTGNNINNLTLASGARDVDGATIRSGVYYRVFVMAVDNNNYNNNILSAPSNSIILSSSYNVGAVTSLSVTDVNNYNDGRDLQVSFYRPSDQSNISHYQVFVVKSSNSYFDLYRANSLNSYYYTQISKNSSSNSYMTQVLNSSSRDIDGDLIRSGVSYRVYVLSVGYSSNNNALSDYASITLGNNNQNVNPVSTPSLTVIGNNGNGSDLRVSFSPAYGESYIEHYRILVVKSSKSLSLSQAYANRYYTIANKTGSTITRDLASTTLDSDGEPIQRGSSYRVYVLSLGNSYSNYTNALSSASAAVTVQGVTEVGVVTDVTAVDAADNNNASDLKVSFKKAANETNIREYRIMVVKQANAANFKVAQANNVGINNYDSVPIRADFSNVLRPGINDVDGQPIKNMVDYQVFVLSVSNNGNNALSAPSAPIKLTGTTVTVPSDVYAGIESTNGNGSDVVVRFTPASNGGTINEYRIMVVPSDQGFGLDDANRITDRTWYTSVAPTNSKVETTLSASVKDVNGEDVKSGYKYKVFVLVVADGTVSTTNAMSKSSKEFEIPNPIQTTALTAKLDASGKLQVDFKKAVNETSIDAYRVLFVEKSQMKDFNLQKAAEAAGKEDTKATIKPTNKDISTLIDIPTKDVSGKDITADTEYAVYVYSVPTKDVKKASSAQSATPLSLPSKTLILKTGTPAPTTP</sequence>
<protein>
    <submittedName>
        <fullName evidence="3">Copper amine oxidase</fullName>
    </submittedName>
</protein>
<feature type="chain" id="PRO_5007843703" evidence="1">
    <location>
        <begin position="26"/>
        <end position="1162"/>
    </location>
</feature>
<organism evidence="3 4">
    <name type="scientific">Paenibacillus glucanolyticus</name>
    <dbReference type="NCBI Taxonomy" id="59843"/>
    <lineage>
        <taxon>Bacteria</taxon>
        <taxon>Bacillati</taxon>
        <taxon>Bacillota</taxon>
        <taxon>Bacilli</taxon>
        <taxon>Bacillales</taxon>
        <taxon>Paenibacillaceae</taxon>
        <taxon>Paenibacillus</taxon>
    </lineage>
</organism>
<feature type="signal peptide" evidence="1">
    <location>
        <begin position="1"/>
        <end position="25"/>
    </location>
</feature>
<gene>
    <name evidence="3" type="ORF">AWU65_15860</name>
</gene>
<dbReference type="STRING" id="59843.A3958_15230"/>
<dbReference type="RefSeq" id="WP_063478787.1">
    <property type="nucleotide sequence ID" value="NZ_CP147845.1"/>
</dbReference>
<name>A0A163KK01_9BACL</name>
<dbReference type="EMBL" id="LWMH01000001">
    <property type="protein sequence ID" value="KZS47297.1"/>
    <property type="molecule type" value="Genomic_DNA"/>
</dbReference>
<evidence type="ECO:0000313" key="4">
    <source>
        <dbReference type="Proteomes" id="UP000076796"/>
    </source>
</evidence>
<evidence type="ECO:0000313" key="3">
    <source>
        <dbReference type="EMBL" id="KZS47297.1"/>
    </source>
</evidence>
<dbReference type="SUPFAM" id="SSF55383">
    <property type="entry name" value="Copper amine oxidase, domain N"/>
    <property type="match status" value="1"/>
</dbReference>
<dbReference type="Gene3D" id="3.30.457.10">
    <property type="entry name" value="Copper amine oxidase-like, N-terminal domain"/>
    <property type="match status" value="1"/>
</dbReference>